<gene>
    <name evidence="3" type="ORF">H0267_13870</name>
</gene>
<dbReference type="CDD" id="cd12797">
    <property type="entry name" value="M23_peptidase"/>
    <property type="match status" value="1"/>
</dbReference>
<dbReference type="InterPro" id="IPR016047">
    <property type="entry name" value="M23ase_b-sheet_dom"/>
</dbReference>
<evidence type="ECO:0000313" key="3">
    <source>
        <dbReference type="EMBL" id="MBH0231311.1"/>
    </source>
</evidence>
<comment type="caution">
    <text evidence="3">The sequence shown here is derived from an EMBL/GenBank/DDBJ whole genome shotgun (WGS) entry which is preliminary data.</text>
</comment>
<dbReference type="Pfam" id="PF01551">
    <property type="entry name" value="Peptidase_M23"/>
    <property type="match status" value="1"/>
</dbReference>
<evidence type="ECO:0000256" key="1">
    <source>
        <dbReference type="SAM" id="MobiDB-lite"/>
    </source>
</evidence>
<dbReference type="AlphaFoldDB" id="A0A931HXY7"/>
<dbReference type="PANTHER" id="PTHR21666:SF270">
    <property type="entry name" value="MUREIN HYDROLASE ACTIVATOR ENVC"/>
    <property type="match status" value="1"/>
</dbReference>
<sequence length="161" mass="18012">MNEEQSDPTLAIGGSKVETEFGNSLPEDIASNEEIAELKTIQRTIPELVQQYEKTIEELEGVQEELASLPSIWPTEARRITSGFGNRTHPVTKETSLHAGLDIAGPYRSEIYATADGRVTFAGNHGTYGNFIRINHPNEYQSQYGHMTELLDDYGQEVKKR</sequence>
<dbReference type="EMBL" id="JADZSC010000003">
    <property type="protein sequence ID" value="MBH0231311.1"/>
    <property type="molecule type" value="Genomic_DNA"/>
</dbReference>
<accession>A0A931HXY7</accession>
<dbReference type="InterPro" id="IPR050570">
    <property type="entry name" value="Cell_wall_metabolism_enzyme"/>
</dbReference>
<name>A0A931HXY7_9BACI</name>
<keyword evidence="4" id="KW-1185">Reference proteome</keyword>
<dbReference type="RefSeq" id="WP_197317939.1">
    <property type="nucleotide sequence ID" value="NZ_JADZSC010000003.1"/>
</dbReference>
<dbReference type="InterPro" id="IPR011055">
    <property type="entry name" value="Dup_hybrid_motif"/>
</dbReference>
<feature type="region of interest" description="Disordered" evidence="1">
    <location>
        <begin position="1"/>
        <end position="26"/>
    </location>
</feature>
<dbReference type="SUPFAM" id="SSF51261">
    <property type="entry name" value="Duplicated hybrid motif"/>
    <property type="match status" value="1"/>
</dbReference>
<evidence type="ECO:0000313" key="4">
    <source>
        <dbReference type="Proteomes" id="UP000614490"/>
    </source>
</evidence>
<dbReference type="PANTHER" id="PTHR21666">
    <property type="entry name" value="PEPTIDASE-RELATED"/>
    <property type="match status" value="1"/>
</dbReference>
<protein>
    <submittedName>
        <fullName evidence="3">M23 family metallopeptidase</fullName>
    </submittedName>
</protein>
<reference evidence="3 4" key="1">
    <citation type="journal article" date="2005" name="Int. J. Syst. Evol. Microbiol.">
        <title>Halobacillus yeomjeoni sp. nov., isolated from a marine solar saltern in Korea.</title>
        <authorList>
            <person name="Yoon J.H."/>
            <person name="Kang S.J."/>
            <person name="Lee C.H."/>
            <person name="Oh H.W."/>
            <person name="Oh T.K."/>
        </authorList>
    </citation>
    <scope>NUCLEOTIDE SEQUENCE [LARGE SCALE GENOMIC DNA]</scope>
    <source>
        <strain evidence="3 4">KCTC 3957</strain>
    </source>
</reference>
<feature type="domain" description="M23ase beta-sheet core" evidence="2">
    <location>
        <begin position="97"/>
        <end position="160"/>
    </location>
</feature>
<dbReference type="Proteomes" id="UP000614490">
    <property type="component" value="Unassembled WGS sequence"/>
</dbReference>
<proteinExistence type="predicted"/>
<dbReference type="Gene3D" id="2.70.70.10">
    <property type="entry name" value="Glucose Permease (Domain IIA)"/>
    <property type="match status" value="1"/>
</dbReference>
<organism evidence="3 4">
    <name type="scientific">Halobacillus yeomjeoni</name>
    <dbReference type="NCBI Taxonomy" id="311194"/>
    <lineage>
        <taxon>Bacteria</taxon>
        <taxon>Bacillati</taxon>
        <taxon>Bacillota</taxon>
        <taxon>Bacilli</taxon>
        <taxon>Bacillales</taxon>
        <taxon>Bacillaceae</taxon>
        <taxon>Halobacillus</taxon>
    </lineage>
</organism>
<evidence type="ECO:0000259" key="2">
    <source>
        <dbReference type="Pfam" id="PF01551"/>
    </source>
</evidence>
<dbReference type="GO" id="GO:0004222">
    <property type="term" value="F:metalloendopeptidase activity"/>
    <property type="evidence" value="ECO:0007669"/>
    <property type="project" value="TreeGrafter"/>
</dbReference>